<dbReference type="STRING" id="416874.SAMN04487958_11311"/>
<dbReference type="EMBL" id="FOGS01000013">
    <property type="protein sequence ID" value="SES30154.1"/>
    <property type="molecule type" value="Genomic_DNA"/>
</dbReference>
<name>A0A1H9W8J6_9GAMM</name>
<dbReference type="InterPro" id="IPR007387">
    <property type="entry name" value="TRAP_DctQ"/>
</dbReference>
<keyword evidence="4 9" id="KW-0997">Cell inner membrane</keyword>
<reference evidence="12" key="1">
    <citation type="submission" date="2016-10" db="EMBL/GenBank/DDBJ databases">
        <authorList>
            <person name="Varghese N."/>
            <person name="Submissions S."/>
        </authorList>
    </citation>
    <scope>NUCLEOTIDE SEQUENCE [LARGE SCALE GENOMIC DNA]</scope>
    <source>
        <strain evidence="12">CGMCC 1.6495</strain>
    </source>
</reference>
<evidence type="ECO:0000256" key="7">
    <source>
        <dbReference type="ARBA" id="ARBA00023136"/>
    </source>
</evidence>
<dbReference type="GO" id="GO:0005886">
    <property type="term" value="C:plasma membrane"/>
    <property type="evidence" value="ECO:0007669"/>
    <property type="project" value="UniProtKB-SubCell"/>
</dbReference>
<keyword evidence="6 9" id="KW-1133">Transmembrane helix</keyword>
<dbReference type="GO" id="GO:0022857">
    <property type="term" value="F:transmembrane transporter activity"/>
    <property type="evidence" value="ECO:0007669"/>
    <property type="project" value="UniProtKB-UniRule"/>
</dbReference>
<comment type="subcellular location">
    <subcellularLocation>
        <location evidence="1 9">Cell inner membrane</location>
        <topology evidence="1 9">Multi-pass membrane protein</topology>
    </subcellularLocation>
</comment>
<feature type="transmembrane region" description="Helical" evidence="9">
    <location>
        <begin position="50"/>
        <end position="69"/>
    </location>
</feature>
<comment type="function">
    <text evidence="9">Part of the tripartite ATP-independent periplasmic (TRAP) transport system.</text>
</comment>
<keyword evidence="12" id="KW-1185">Reference proteome</keyword>
<evidence type="ECO:0000256" key="4">
    <source>
        <dbReference type="ARBA" id="ARBA00022519"/>
    </source>
</evidence>
<feature type="transmembrane region" description="Helical" evidence="9">
    <location>
        <begin position="131"/>
        <end position="151"/>
    </location>
</feature>
<comment type="subunit">
    <text evidence="9">The complex comprises the extracytoplasmic solute receptor protein and the two transmembrane proteins.</text>
</comment>
<evidence type="ECO:0000259" key="10">
    <source>
        <dbReference type="Pfam" id="PF04290"/>
    </source>
</evidence>
<organism evidence="11 12">
    <name type="scientific">Vreelandella subterranea</name>
    <dbReference type="NCBI Taxonomy" id="416874"/>
    <lineage>
        <taxon>Bacteria</taxon>
        <taxon>Pseudomonadati</taxon>
        <taxon>Pseudomonadota</taxon>
        <taxon>Gammaproteobacteria</taxon>
        <taxon>Oceanospirillales</taxon>
        <taxon>Halomonadaceae</taxon>
        <taxon>Vreelandella</taxon>
    </lineage>
</organism>
<feature type="transmembrane region" description="Helical" evidence="9">
    <location>
        <begin position="90"/>
        <end position="111"/>
    </location>
</feature>
<keyword evidence="7 9" id="KW-0472">Membrane</keyword>
<keyword evidence="3" id="KW-1003">Cell membrane</keyword>
<evidence type="ECO:0000256" key="2">
    <source>
        <dbReference type="ARBA" id="ARBA00022448"/>
    </source>
</evidence>
<dbReference type="InterPro" id="IPR055348">
    <property type="entry name" value="DctQ"/>
</dbReference>
<protein>
    <recommendedName>
        <fullName evidence="9">TRAP transporter small permease protein</fullName>
    </recommendedName>
</protein>
<evidence type="ECO:0000256" key="1">
    <source>
        <dbReference type="ARBA" id="ARBA00004429"/>
    </source>
</evidence>
<evidence type="ECO:0000256" key="3">
    <source>
        <dbReference type="ARBA" id="ARBA00022475"/>
    </source>
</evidence>
<feature type="domain" description="Tripartite ATP-independent periplasmic transporters DctQ component" evidence="10">
    <location>
        <begin position="32"/>
        <end position="157"/>
    </location>
</feature>
<keyword evidence="5 9" id="KW-0812">Transmembrane</keyword>
<dbReference type="Proteomes" id="UP000198505">
    <property type="component" value="Unassembled WGS sequence"/>
</dbReference>
<dbReference type="PANTHER" id="PTHR35011">
    <property type="entry name" value="2,3-DIKETO-L-GULONATE TRAP TRANSPORTER SMALL PERMEASE PROTEIN YIAM"/>
    <property type="match status" value="1"/>
</dbReference>
<evidence type="ECO:0000256" key="9">
    <source>
        <dbReference type="RuleBase" id="RU369079"/>
    </source>
</evidence>
<dbReference type="AlphaFoldDB" id="A0A1H9W8J6"/>
<proteinExistence type="inferred from homology"/>
<evidence type="ECO:0000313" key="12">
    <source>
        <dbReference type="Proteomes" id="UP000198505"/>
    </source>
</evidence>
<gene>
    <name evidence="11" type="ORF">SAMN04487958_11311</name>
</gene>
<dbReference type="RefSeq" id="WP_175474759.1">
    <property type="nucleotide sequence ID" value="NZ_FOGS01000013.1"/>
</dbReference>
<keyword evidence="2 9" id="KW-0813">Transport</keyword>
<evidence type="ECO:0000256" key="5">
    <source>
        <dbReference type="ARBA" id="ARBA00022692"/>
    </source>
</evidence>
<evidence type="ECO:0000256" key="6">
    <source>
        <dbReference type="ARBA" id="ARBA00022989"/>
    </source>
</evidence>
<evidence type="ECO:0000256" key="8">
    <source>
        <dbReference type="ARBA" id="ARBA00038436"/>
    </source>
</evidence>
<accession>A0A1H9W8J6</accession>
<sequence>MDVLHKIDTLILRIQATIMVVANLFVLFGVSAIAFQRYVFSGSLHGLDELIVIAAFWMYFIGAAYATRYRRNISADIISVYLRGRLLGDLVQLLSTAISLGLSCLFTYWGWELFSWSMAEQGATPVFSIPNVVLHTSIFIGFIFMTVYFAVELIGKIAEYWQTGHIEPAILKEQAPSSSRTIEEGR</sequence>
<comment type="similarity">
    <text evidence="8 9">Belongs to the TRAP transporter small permease family.</text>
</comment>
<evidence type="ECO:0000313" key="11">
    <source>
        <dbReference type="EMBL" id="SES30154.1"/>
    </source>
</evidence>
<feature type="transmembrane region" description="Helical" evidence="9">
    <location>
        <begin position="12"/>
        <end position="38"/>
    </location>
</feature>
<dbReference type="Pfam" id="PF04290">
    <property type="entry name" value="DctQ"/>
    <property type="match status" value="1"/>
</dbReference>